<reference evidence="4" key="1">
    <citation type="submission" date="2017-06" db="EMBL/GenBank/DDBJ databases">
        <authorList>
            <person name="Varghese N."/>
            <person name="Submissions S."/>
        </authorList>
    </citation>
    <scope>NUCLEOTIDE SEQUENCE [LARGE SCALE GENOMIC DNA]</scope>
    <source>
        <strain evidence="4">ANC 5114</strain>
    </source>
</reference>
<keyword evidence="2" id="KW-0564">Palmitate</keyword>
<keyword evidence="2 3" id="KW-0449">Lipoprotein</keyword>
<dbReference type="GO" id="GO:0009279">
    <property type="term" value="C:cell outer membrane"/>
    <property type="evidence" value="ECO:0007669"/>
    <property type="project" value="UniProtKB-SubCell"/>
</dbReference>
<dbReference type="SUPFAM" id="SSF56954">
    <property type="entry name" value="Outer membrane efflux proteins (OEP)"/>
    <property type="match status" value="1"/>
</dbReference>
<keyword evidence="2" id="KW-0812">Transmembrane</keyword>
<evidence type="ECO:0000313" key="4">
    <source>
        <dbReference type="Proteomes" id="UP000243463"/>
    </source>
</evidence>
<protein>
    <submittedName>
        <fullName evidence="3">Efflux transporter, outer membrane factor (OMF) lipoprotein, NodT family</fullName>
    </submittedName>
</protein>
<keyword evidence="4" id="KW-1185">Reference proteome</keyword>
<organism evidence="3 4">
    <name type="scientific">Acinetobacter apis</name>
    <dbReference type="NCBI Taxonomy" id="1229165"/>
    <lineage>
        <taxon>Bacteria</taxon>
        <taxon>Pseudomonadati</taxon>
        <taxon>Pseudomonadota</taxon>
        <taxon>Gammaproteobacteria</taxon>
        <taxon>Moraxellales</taxon>
        <taxon>Moraxellaceae</taxon>
        <taxon>Acinetobacter</taxon>
    </lineage>
</organism>
<dbReference type="InterPro" id="IPR003423">
    <property type="entry name" value="OMP_efflux"/>
</dbReference>
<dbReference type="GO" id="GO:0015562">
    <property type="term" value="F:efflux transmembrane transporter activity"/>
    <property type="evidence" value="ECO:0007669"/>
    <property type="project" value="InterPro"/>
</dbReference>
<keyword evidence="2" id="KW-0732">Signal</keyword>
<dbReference type="EMBL" id="FZLN01000003">
    <property type="protein sequence ID" value="SNQ29843.1"/>
    <property type="molecule type" value="Genomic_DNA"/>
</dbReference>
<evidence type="ECO:0000313" key="3">
    <source>
        <dbReference type="EMBL" id="SNQ29843.1"/>
    </source>
</evidence>
<proteinExistence type="inferred from homology"/>
<keyword evidence="2" id="KW-1134">Transmembrane beta strand</keyword>
<dbReference type="Proteomes" id="UP000243463">
    <property type="component" value="Unassembled WGS sequence"/>
</dbReference>
<dbReference type="OrthoDB" id="9770517at2"/>
<name>A0A217EH64_9GAMM</name>
<comment type="subcellular location">
    <subcellularLocation>
        <location evidence="2">Cell outer membrane</location>
        <topology evidence="2">Lipid-anchor</topology>
    </subcellularLocation>
</comment>
<feature type="chain" id="PRO_5011828778" evidence="2">
    <location>
        <begin position="21"/>
        <end position="464"/>
    </location>
</feature>
<gene>
    <name evidence="3" type="ORF">SAMN05444584_1814</name>
</gene>
<dbReference type="Pfam" id="PF02321">
    <property type="entry name" value="OEP"/>
    <property type="match status" value="2"/>
</dbReference>
<dbReference type="PANTHER" id="PTHR30203">
    <property type="entry name" value="OUTER MEMBRANE CATION EFFLUX PROTEIN"/>
    <property type="match status" value="1"/>
</dbReference>
<dbReference type="AlphaFoldDB" id="A0A217EH64"/>
<evidence type="ECO:0000256" key="1">
    <source>
        <dbReference type="ARBA" id="ARBA00007613"/>
    </source>
</evidence>
<dbReference type="Gene3D" id="2.20.200.10">
    <property type="entry name" value="Outer membrane efflux proteins (OEP)"/>
    <property type="match status" value="1"/>
</dbReference>
<dbReference type="InterPro" id="IPR010131">
    <property type="entry name" value="MdtP/NodT-like"/>
</dbReference>
<accession>A0A217EH64</accession>
<keyword evidence="2" id="KW-0472">Membrane</keyword>
<comment type="similarity">
    <text evidence="1 2">Belongs to the outer membrane factor (OMF) (TC 1.B.17) family.</text>
</comment>
<dbReference type="Gene3D" id="1.20.1600.10">
    <property type="entry name" value="Outer membrane efflux proteins (OEP)"/>
    <property type="match status" value="1"/>
</dbReference>
<feature type="signal peptide" evidence="2">
    <location>
        <begin position="1"/>
        <end position="20"/>
    </location>
</feature>
<dbReference type="RefSeq" id="WP_088823904.1">
    <property type="nucleotide sequence ID" value="NZ_FZLN01000003.1"/>
</dbReference>
<sequence>MQAFKLAVITSCLLNLVGCAALIKSPYQAPSVQTPNAFQYSQPQRNPINIDVYADQWWTLFNDPQLNELVAQVLLRNNNLAVAGLTLKQSQIRVGLAENQQGLRVNASSNTGHRFTPKTGEDESQGLSINAGVSYQLDLFGKLSRQTESAQWEALATEEDLQATAQTLIGTTASLYWQLAYLHDSLSTAQFSLDTSKKLYNLVNIQYQAGEVSRVEVTQAAQAVQSQLANLSRIEQSLVETRTAIAALLHQPVQQLKLTEPQKLPVLRLPEISAGLPAELISRRPDLQAAELRLRKALADKDAVKAGYYPSISLTGNLGASSTSLTELIKNPILTLGANLSLPFLQYNDMKRDIAISQIEYEKAILQYRQTLYEAFSDVENALSNRLQLDRQVKIQQDNLALSEKAEALILVQYRYGSVPLRNVLDQQETTRQARLSLVNTKQNQYNSYVTLMQALGGSPIKAL</sequence>
<dbReference type="PANTHER" id="PTHR30203:SF32">
    <property type="entry name" value="CATION EFFLUX SYSTEM PROTEIN CUSC"/>
    <property type="match status" value="1"/>
</dbReference>
<evidence type="ECO:0000256" key="2">
    <source>
        <dbReference type="RuleBase" id="RU362097"/>
    </source>
</evidence>
<dbReference type="NCBIfam" id="TIGR01845">
    <property type="entry name" value="outer_NodT"/>
    <property type="match status" value="1"/>
</dbReference>